<protein>
    <submittedName>
        <fullName evidence="2">Uncharacterized protein</fullName>
    </submittedName>
</protein>
<name>A0A7K1KVA5_9ACTN</name>
<reference evidence="2 3" key="1">
    <citation type="submission" date="2019-11" db="EMBL/GenBank/DDBJ databases">
        <authorList>
            <person name="Cao P."/>
        </authorList>
    </citation>
    <scope>NUCLEOTIDE SEQUENCE [LARGE SCALE GENOMIC DNA]</scope>
    <source>
        <strain evidence="2 3">NEAU-AAG5</strain>
    </source>
</reference>
<evidence type="ECO:0000313" key="2">
    <source>
        <dbReference type="EMBL" id="MUN36112.1"/>
    </source>
</evidence>
<proteinExistence type="predicted"/>
<dbReference type="Proteomes" id="UP000432015">
    <property type="component" value="Unassembled WGS sequence"/>
</dbReference>
<feature type="transmembrane region" description="Helical" evidence="1">
    <location>
        <begin position="36"/>
        <end position="59"/>
    </location>
</feature>
<sequence>MRSTRARGVTGALAASVVAAGAGAAAVAVLGGRTELLVLINTGLVIAVAAVALSAAHLVRDVREQQRQILRHLEIQTRVIRDAARAAHAADHSDEPW</sequence>
<keyword evidence="1" id="KW-1133">Transmembrane helix</keyword>
<organism evidence="2 3">
    <name type="scientific">Actinomadura litoris</name>
    <dbReference type="NCBI Taxonomy" id="2678616"/>
    <lineage>
        <taxon>Bacteria</taxon>
        <taxon>Bacillati</taxon>
        <taxon>Actinomycetota</taxon>
        <taxon>Actinomycetes</taxon>
        <taxon>Streptosporangiales</taxon>
        <taxon>Thermomonosporaceae</taxon>
        <taxon>Actinomadura</taxon>
    </lineage>
</organism>
<gene>
    <name evidence="2" type="ORF">GNZ18_05795</name>
</gene>
<comment type="caution">
    <text evidence="2">The sequence shown here is derived from an EMBL/GenBank/DDBJ whole genome shotgun (WGS) entry which is preliminary data.</text>
</comment>
<dbReference type="AlphaFoldDB" id="A0A7K1KVA5"/>
<evidence type="ECO:0000313" key="3">
    <source>
        <dbReference type="Proteomes" id="UP000432015"/>
    </source>
</evidence>
<keyword evidence="3" id="KW-1185">Reference proteome</keyword>
<accession>A0A7K1KVA5</accession>
<dbReference type="EMBL" id="WOFH01000002">
    <property type="protein sequence ID" value="MUN36112.1"/>
    <property type="molecule type" value="Genomic_DNA"/>
</dbReference>
<keyword evidence="1" id="KW-0812">Transmembrane</keyword>
<keyword evidence="1" id="KW-0472">Membrane</keyword>
<dbReference type="RefSeq" id="WP_156215064.1">
    <property type="nucleotide sequence ID" value="NZ_WOFH01000002.1"/>
</dbReference>
<evidence type="ECO:0000256" key="1">
    <source>
        <dbReference type="SAM" id="Phobius"/>
    </source>
</evidence>